<proteinExistence type="predicted"/>
<feature type="compositionally biased region" description="Low complexity" evidence="1">
    <location>
        <begin position="40"/>
        <end position="66"/>
    </location>
</feature>
<dbReference type="KEGG" id="chm:B842_12125"/>
<dbReference type="Pfam" id="PF13845">
    <property type="entry name" value="Septum_form"/>
    <property type="match status" value="1"/>
</dbReference>
<dbReference type="HOGENOM" id="CLU_037731_0_0_11"/>
<dbReference type="InterPro" id="IPR026004">
    <property type="entry name" value="Septum_form"/>
</dbReference>
<gene>
    <name evidence="4" type="ORF">B842_12125</name>
</gene>
<feature type="signal peptide" evidence="2">
    <location>
        <begin position="1"/>
        <end position="35"/>
    </location>
</feature>
<keyword evidence="5" id="KW-1185">Reference proteome</keyword>
<dbReference type="OrthoDB" id="4266126at2"/>
<feature type="region of interest" description="Disordered" evidence="1">
    <location>
        <begin position="323"/>
        <end position="347"/>
    </location>
</feature>
<feature type="chain" id="PRO_5002099602" description="Septum formation-related domain-containing protein" evidence="2">
    <location>
        <begin position="36"/>
        <end position="347"/>
    </location>
</feature>
<dbReference type="AlphaFoldDB" id="A0A0B5D5I1"/>
<evidence type="ECO:0000313" key="5">
    <source>
        <dbReference type="Proteomes" id="UP000031524"/>
    </source>
</evidence>
<protein>
    <recommendedName>
        <fullName evidence="3">Septum formation-related domain-containing protein</fullName>
    </recommendedName>
</protein>
<reference evidence="4 5" key="1">
    <citation type="submission" date="2013-04" db="EMBL/GenBank/DDBJ databases">
        <title>Complete genome sequence of Corynebacterium humireducens DSM 45392(T), isolated from a wastewater-fed microbial fuel cell.</title>
        <authorList>
            <person name="Ruckert C."/>
            <person name="Albersmeier A."/>
            <person name="Kalinowski J."/>
        </authorList>
    </citation>
    <scope>NUCLEOTIDE SEQUENCE [LARGE SCALE GENOMIC DNA]</scope>
    <source>
        <strain evidence="5">MFC-5</strain>
    </source>
</reference>
<dbReference type="STRING" id="1223515.B842_12125"/>
<organism evidence="4 5">
    <name type="scientific">Corynebacterium humireducens NBRC 106098 = DSM 45392</name>
    <dbReference type="NCBI Taxonomy" id="1223515"/>
    <lineage>
        <taxon>Bacteria</taxon>
        <taxon>Bacillati</taxon>
        <taxon>Actinomycetota</taxon>
        <taxon>Actinomycetes</taxon>
        <taxon>Mycobacteriales</taxon>
        <taxon>Corynebacteriaceae</taxon>
        <taxon>Corynebacterium</taxon>
    </lineage>
</organism>
<feature type="region of interest" description="Disordered" evidence="1">
    <location>
        <begin position="40"/>
        <end position="67"/>
    </location>
</feature>
<evidence type="ECO:0000256" key="2">
    <source>
        <dbReference type="SAM" id="SignalP"/>
    </source>
</evidence>
<sequence>MTTRSARSAAAVRTGLVAALAAAVAVGSYSYFSDAATTGAAAGGDTTSSPSRDNGGNGDSNGTSSSVAPFTTADVGACLTWDIAADGTVSNFQQASCEGQHRFEVSARENLATYPSSEFGRNAPMPDLTRQAQLREELCQSPTLRYLGGRFDPVGRYSIAPILPPAEAWAAGDRTMLCGVQSTDASGVPLLTTGAAAEQDQAVVAQPGECVFVDDSRSLRLVDCAENHHLETTSIVDLAPVFPEGTPSVEDQDRHLQEVCTQAAIDYLDGEENLYQSTLQPYWGTLGQASWIGGSRSVNCSLFHVNEAGGFANLNGTAKGGREALLIDGHPPAEQPPRNPLREQPVP</sequence>
<dbReference type="RefSeq" id="WP_040086965.1">
    <property type="nucleotide sequence ID" value="NZ_BCSU01000013.1"/>
</dbReference>
<evidence type="ECO:0000256" key="1">
    <source>
        <dbReference type="SAM" id="MobiDB-lite"/>
    </source>
</evidence>
<evidence type="ECO:0000313" key="4">
    <source>
        <dbReference type="EMBL" id="AJE34270.1"/>
    </source>
</evidence>
<accession>A0A0B5D5I1</accession>
<dbReference type="Proteomes" id="UP000031524">
    <property type="component" value="Chromosome"/>
</dbReference>
<evidence type="ECO:0000259" key="3">
    <source>
        <dbReference type="Pfam" id="PF13845"/>
    </source>
</evidence>
<feature type="domain" description="Septum formation-related" evidence="3">
    <location>
        <begin position="76"/>
        <end position="300"/>
    </location>
</feature>
<dbReference type="EMBL" id="CP005286">
    <property type="protein sequence ID" value="AJE34270.1"/>
    <property type="molecule type" value="Genomic_DNA"/>
</dbReference>
<keyword evidence="2" id="KW-0732">Signal</keyword>
<name>A0A0B5D5I1_9CORY</name>